<organism evidence="1">
    <name type="scientific">Rotavirus D</name>
    <dbReference type="NCBI Taxonomy" id="335100"/>
    <lineage>
        <taxon>Viruses</taxon>
        <taxon>Riboviria</taxon>
        <taxon>Orthornavirae</taxon>
        <taxon>Duplornaviricota</taxon>
        <taxon>Resentoviricetes</taxon>
        <taxon>Reovirales</taxon>
        <taxon>Sedoreoviridae</taxon>
        <taxon>Rotavirus</taxon>
        <taxon>Rotavirus deltagastroenteritidis</taxon>
    </lineage>
</organism>
<accession>A0A3G1RPG9</accession>
<protein>
    <submittedName>
        <fullName evidence="1">Uncharacterized protein</fullName>
    </submittedName>
</protein>
<name>A0A3G1RPG9_9REOV</name>
<reference evidence="1" key="1">
    <citation type="journal article" date="2018" name="Mol. Ecol.">
        <title>Virus-virus interactions and host ecology are associated with RNA virome structure in wild birds.</title>
        <authorList>
            <person name="Wille M."/>
            <person name="Eden J.S."/>
            <person name="Shi M."/>
            <person name="Klaassen M."/>
            <person name="Hurt A.C."/>
            <person name="Holmes E.C."/>
        </authorList>
    </citation>
    <scope>NUCLEOTIDE SEQUENCE</scope>
    <source>
        <strain evidence="1">MW06</strain>
    </source>
</reference>
<evidence type="ECO:0000313" key="1">
    <source>
        <dbReference type="EMBL" id="AXF38712.1"/>
    </source>
</evidence>
<proteinExistence type="predicted"/>
<sequence length="93" mass="10456">MKQLNKMYQVEVDQIAKHKDAVILTSGNMSFNILPNVNYTLSQIKLLVVDSAVLFVKLIRQSSSGLYNDVVIQDISYNNSNSLTMYVCAPAER</sequence>
<dbReference type="EMBL" id="MH453848">
    <property type="protein sequence ID" value="AXF38712.1"/>
    <property type="molecule type" value="Genomic_RNA"/>
</dbReference>